<sequence length="407" mass="48286">MGKKTFDVSDINEFKELAKEILINRNSYEPWLRPVENGIKGERRTRKLLGNDFWLLDRDVDVNGGDLIIQRKNLKSDILGVDPLELGLVQVKFNEKINNLIYIDVKYLFDWSEIEDKLISLEGFFLLIHFDIGDQEVMFCLDSNDISALLEKKVIIGKKVCKDDTQKDIKKLNIAISISKLQKYFGRKFHNSQEIIEKLNKQLKELDYSKSVSKRFFVGRKPNLDNISREFEKEAYTEEIQRSILGVREEIYKTLLQSSDFVLYLKDLLRLHPNMIINQRDGELTQIRLLLDLKERFYKVGLEELENSLRVLKGYLESFEHPQEERYTEQYNSSDDEIRRLIEYYSEQIQEGIPDIVEIWHSFRQEGLIMDNYEPDNPELKLNLKELKIQFRKILTQELHSDFWDGE</sequence>
<reference evidence="1 2" key="1">
    <citation type="submission" date="2017-09" db="EMBL/GenBank/DDBJ databases">
        <title>Large-scale bioinformatics analysis of Bacillus genomes uncovers conserved roles of natural products in bacterial physiology.</title>
        <authorList>
            <consortium name="Agbiome Team Llc"/>
            <person name="Bleich R.M."/>
            <person name="Grubbs K.J."/>
            <person name="Santa Maria K.C."/>
            <person name="Allen S.E."/>
            <person name="Farag S."/>
            <person name="Shank E.A."/>
            <person name="Bowers A."/>
        </authorList>
    </citation>
    <scope>NUCLEOTIDE SEQUENCE [LARGE SCALE GENOMIC DNA]</scope>
    <source>
        <strain evidence="1 2">AFS064137</strain>
    </source>
</reference>
<dbReference type="RefSeq" id="WP_098679840.1">
    <property type="nucleotide sequence ID" value="NZ_NVCU01000324.1"/>
</dbReference>
<evidence type="ECO:0000313" key="1">
    <source>
        <dbReference type="EMBL" id="PFT79589.1"/>
    </source>
</evidence>
<name>A0A9X7AVK8_BACTU</name>
<accession>A0A9X7AVK8</accession>
<organism evidence="1 2">
    <name type="scientific">Bacillus thuringiensis</name>
    <dbReference type="NCBI Taxonomy" id="1428"/>
    <lineage>
        <taxon>Bacteria</taxon>
        <taxon>Bacillati</taxon>
        <taxon>Bacillota</taxon>
        <taxon>Bacilli</taxon>
        <taxon>Bacillales</taxon>
        <taxon>Bacillaceae</taxon>
        <taxon>Bacillus</taxon>
        <taxon>Bacillus cereus group</taxon>
    </lineage>
</organism>
<evidence type="ECO:0000313" key="2">
    <source>
        <dbReference type="Proteomes" id="UP000225910"/>
    </source>
</evidence>
<dbReference type="Proteomes" id="UP000225910">
    <property type="component" value="Unassembled WGS sequence"/>
</dbReference>
<gene>
    <name evidence="1" type="ORF">COK81_27350</name>
</gene>
<dbReference type="AlphaFoldDB" id="A0A9X7AVK8"/>
<protein>
    <submittedName>
        <fullName evidence="1">Uncharacterized protein</fullName>
    </submittedName>
</protein>
<dbReference type="EMBL" id="NVCU01000324">
    <property type="protein sequence ID" value="PFT79589.1"/>
    <property type="molecule type" value="Genomic_DNA"/>
</dbReference>
<comment type="caution">
    <text evidence="1">The sequence shown here is derived from an EMBL/GenBank/DDBJ whole genome shotgun (WGS) entry which is preliminary data.</text>
</comment>
<proteinExistence type="predicted"/>